<reference evidence="2" key="5">
    <citation type="journal article" date="2018" name="Nat. Plants">
        <title>Whole-genome landscape of Medicago truncatula symbiotic genes.</title>
        <authorList>
            <person name="Pecrix Y."/>
            <person name="Gamas P."/>
            <person name="Carrere S."/>
        </authorList>
    </citation>
    <scope>NUCLEOTIDE SEQUENCE</scope>
    <source>
        <tissue evidence="2">Leaves</tissue>
    </source>
</reference>
<protein>
    <submittedName>
        <fullName evidence="1 3">Uncharacterized protein</fullName>
    </submittedName>
</protein>
<dbReference type="KEGG" id="mtr:25500272"/>
<gene>
    <name evidence="3" type="primary">25500272</name>
    <name evidence="1" type="ordered locus">MTR_8g012580</name>
    <name evidence="2" type="ORF">MtrunA17_Chr8g0339301</name>
</gene>
<proteinExistence type="predicted"/>
<dbReference type="OrthoDB" id="1931495at2759"/>
<organism evidence="1 4">
    <name type="scientific">Medicago truncatula</name>
    <name type="common">Barrel medic</name>
    <name type="synonym">Medicago tribuloides</name>
    <dbReference type="NCBI Taxonomy" id="3880"/>
    <lineage>
        <taxon>Eukaryota</taxon>
        <taxon>Viridiplantae</taxon>
        <taxon>Streptophyta</taxon>
        <taxon>Embryophyta</taxon>
        <taxon>Tracheophyta</taxon>
        <taxon>Spermatophyta</taxon>
        <taxon>Magnoliopsida</taxon>
        <taxon>eudicotyledons</taxon>
        <taxon>Gunneridae</taxon>
        <taxon>Pentapetalae</taxon>
        <taxon>rosids</taxon>
        <taxon>fabids</taxon>
        <taxon>Fabales</taxon>
        <taxon>Fabaceae</taxon>
        <taxon>Papilionoideae</taxon>
        <taxon>50 kb inversion clade</taxon>
        <taxon>NPAAA clade</taxon>
        <taxon>Hologalegina</taxon>
        <taxon>IRL clade</taxon>
        <taxon>Trifolieae</taxon>
        <taxon>Medicago</taxon>
    </lineage>
</organism>
<dbReference type="EMBL" id="PSQE01000008">
    <property type="protein sequence ID" value="RHN39013.1"/>
    <property type="molecule type" value="Genomic_DNA"/>
</dbReference>
<reference evidence="1 4" key="2">
    <citation type="journal article" date="2014" name="BMC Genomics">
        <title>An improved genome release (version Mt4.0) for the model legume Medicago truncatula.</title>
        <authorList>
            <person name="Tang H."/>
            <person name="Krishnakumar V."/>
            <person name="Bidwell S."/>
            <person name="Rosen B."/>
            <person name="Chan A."/>
            <person name="Zhou S."/>
            <person name="Gentzbittel L."/>
            <person name="Childs K.L."/>
            <person name="Yandell M."/>
            <person name="Gundlach H."/>
            <person name="Mayer K.F."/>
            <person name="Schwartz D.C."/>
            <person name="Town C.D."/>
        </authorList>
    </citation>
    <scope>GENOME REANNOTATION</scope>
    <source>
        <strain evidence="1">A17</strain>
        <strain evidence="3 4">cv. Jemalong A17</strain>
    </source>
</reference>
<dbReference type="EMBL" id="CM001224">
    <property type="protein sequence ID" value="KEH18123.1"/>
    <property type="molecule type" value="Genomic_DNA"/>
</dbReference>
<dbReference type="Proteomes" id="UP000265566">
    <property type="component" value="Chromosome 8"/>
</dbReference>
<dbReference type="HOGENOM" id="CLU_1780767_0_0_1"/>
<reference evidence="1 4" key="1">
    <citation type="journal article" date="2011" name="Nature">
        <title>The Medicago genome provides insight into the evolution of rhizobial symbioses.</title>
        <authorList>
            <person name="Young N.D."/>
            <person name="Debelle F."/>
            <person name="Oldroyd G.E."/>
            <person name="Geurts R."/>
            <person name="Cannon S.B."/>
            <person name="Udvardi M.K."/>
            <person name="Benedito V.A."/>
            <person name="Mayer K.F."/>
            <person name="Gouzy J."/>
            <person name="Schoof H."/>
            <person name="Van de Peer Y."/>
            <person name="Proost S."/>
            <person name="Cook D.R."/>
            <person name="Meyers B.C."/>
            <person name="Spannagl M."/>
            <person name="Cheung F."/>
            <person name="De Mita S."/>
            <person name="Krishnakumar V."/>
            <person name="Gundlach H."/>
            <person name="Zhou S."/>
            <person name="Mudge J."/>
            <person name="Bharti A.K."/>
            <person name="Murray J.D."/>
            <person name="Naoumkina M.A."/>
            <person name="Rosen B."/>
            <person name="Silverstein K.A."/>
            <person name="Tang H."/>
            <person name="Rombauts S."/>
            <person name="Zhao P.X."/>
            <person name="Zhou P."/>
            <person name="Barbe V."/>
            <person name="Bardou P."/>
            <person name="Bechner M."/>
            <person name="Bellec A."/>
            <person name="Berger A."/>
            <person name="Berges H."/>
            <person name="Bidwell S."/>
            <person name="Bisseling T."/>
            <person name="Choisne N."/>
            <person name="Couloux A."/>
            <person name="Denny R."/>
            <person name="Deshpande S."/>
            <person name="Dai X."/>
            <person name="Doyle J.J."/>
            <person name="Dudez A.M."/>
            <person name="Farmer A.D."/>
            <person name="Fouteau S."/>
            <person name="Franken C."/>
            <person name="Gibelin C."/>
            <person name="Gish J."/>
            <person name="Goldstein S."/>
            <person name="Gonzalez A.J."/>
            <person name="Green P.J."/>
            <person name="Hallab A."/>
            <person name="Hartog M."/>
            <person name="Hua A."/>
            <person name="Humphray S.J."/>
            <person name="Jeong D.H."/>
            <person name="Jing Y."/>
            <person name="Jocker A."/>
            <person name="Kenton S.M."/>
            <person name="Kim D.J."/>
            <person name="Klee K."/>
            <person name="Lai H."/>
            <person name="Lang C."/>
            <person name="Lin S."/>
            <person name="Macmil S.L."/>
            <person name="Magdelenat G."/>
            <person name="Matthews L."/>
            <person name="McCorrison J."/>
            <person name="Monaghan E.L."/>
            <person name="Mun J.H."/>
            <person name="Najar F.Z."/>
            <person name="Nicholson C."/>
            <person name="Noirot C."/>
            <person name="O'Bleness M."/>
            <person name="Paule C.R."/>
            <person name="Poulain J."/>
            <person name="Prion F."/>
            <person name="Qin B."/>
            <person name="Qu C."/>
            <person name="Retzel E.F."/>
            <person name="Riddle C."/>
            <person name="Sallet E."/>
            <person name="Samain S."/>
            <person name="Samson N."/>
            <person name="Sanders I."/>
            <person name="Saurat O."/>
            <person name="Scarpelli C."/>
            <person name="Schiex T."/>
            <person name="Segurens B."/>
            <person name="Severin A.J."/>
            <person name="Sherrier D.J."/>
            <person name="Shi R."/>
            <person name="Sims S."/>
            <person name="Singer S.R."/>
            <person name="Sinharoy S."/>
            <person name="Sterck L."/>
            <person name="Viollet A."/>
            <person name="Wang B.B."/>
            <person name="Wang K."/>
            <person name="Wang M."/>
            <person name="Wang X."/>
            <person name="Warfsmann J."/>
            <person name="Weissenbach J."/>
            <person name="White D.D."/>
            <person name="White J.D."/>
            <person name="Wiley G.B."/>
            <person name="Wincker P."/>
            <person name="Xing Y."/>
            <person name="Yang L."/>
            <person name="Yao Z."/>
            <person name="Ying F."/>
            <person name="Zhai J."/>
            <person name="Zhou L."/>
            <person name="Zuber A."/>
            <person name="Denarie J."/>
            <person name="Dixon R.A."/>
            <person name="May G.D."/>
            <person name="Schwartz D.C."/>
            <person name="Rogers J."/>
            <person name="Quetier F."/>
            <person name="Town C.D."/>
            <person name="Roe B.A."/>
        </authorList>
    </citation>
    <scope>NUCLEOTIDE SEQUENCE [LARGE SCALE GENOMIC DNA]</scope>
    <source>
        <strain evidence="1">A17</strain>
        <strain evidence="3 4">cv. Jemalong A17</strain>
    </source>
</reference>
<evidence type="ECO:0000313" key="2">
    <source>
        <dbReference type="EMBL" id="RHN39013.1"/>
    </source>
</evidence>
<dbReference type="EnsemblPlants" id="KEH18123">
    <property type="protein sequence ID" value="KEH18123"/>
    <property type="gene ID" value="MTR_8g012580"/>
</dbReference>
<dbReference type="AlphaFoldDB" id="A0A072TMP3"/>
<dbReference type="Proteomes" id="UP000002051">
    <property type="component" value="Chromosome 8"/>
</dbReference>
<reference evidence="5" key="4">
    <citation type="journal article" date="2018" name="Nat. Plants">
        <title>Whole-genome landscape of Medicago truncatula symbiotic genes.</title>
        <authorList>
            <person name="Pecrix Y."/>
            <person name="Staton S.E."/>
            <person name="Sallet E."/>
            <person name="Lelandais-Briere C."/>
            <person name="Moreau S."/>
            <person name="Carrere S."/>
            <person name="Blein T."/>
            <person name="Jardinaud M.F."/>
            <person name="Latrasse D."/>
            <person name="Zouine M."/>
            <person name="Zahm M."/>
            <person name="Kreplak J."/>
            <person name="Mayjonade B."/>
            <person name="Satge C."/>
            <person name="Perez M."/>
            <person name="Cauet S."/>
            <person name="Marande W."/>
            <person name="Chantry-Darmon C."/>
            <person name="Lopez-Roques C."/>
            <person name="Bouchez O."/>
            <person name="Berard A."/>
            <person name="Debelle F."/>
            <person name="Munos S."/>
            <person name="Bendahmane A."/>
            <person name="Berges H."/>
            <person name="Niebel A."/>
            <person name="Buitink J."/>
            <person name="Frugier F."/>
            <person name="Benhamed M."/>
            <person name="Crespi M."/>
            <person name="Gouzy J."/>
            <person name="Gamas P."/>
        </authorList>
    </citation>
    <scope>NUCLEOTIDE SEQUENCE [LARGE SCALE GENOMIC DNA]</scope>
    <source>
        <strain evidence="5">cv. Jemalong A17</strain>
    </source>
</reference>
<evidence type="ECO:0000313" key="4">
    <source>
        <dbReference type="Proteomes" id="UP000002051"/>
    </source>
</evidence>
<reference evidence="3" key="3">
    <citation type="submission" date="2015-04" db="UniProtKB">
        <authorList>
            <consortium name="EnsemblPlants"/>
        </authorList>
    </citation>
    <scope>IDENTIFICATION</scope>
    <source>
        <strain evidence="3">cv. Jemalong A17</strain>
    </source>
</reference>
<evidence type="ECO:0000313" key="3">
    <source>
        <dbReference type="EnsemblPlants" id="KEH18123"/>
    </source>
</evidence>
<sequence>MASSSSSHGCYRHHHHHCQHCPLRHHCHHCPLHNNNPNPPHFSQFNFTSPHLLPQTHSQNIFPLNQPINASAAQISQEQEHIELDGDEEDDEPIFVLTDEWREFFAKSEAKRKLEKKQAKKAKK</sequence>
<keyword evidence="4" id="KW-1185">Reference proteome</keyword>
<dbReference type="Gramene" id="rna44998">
    <property type="protein sequence ID" value="RHN39013.1"/>
    <property type="gene ID" value="gene44998"/>
</dbReference>
<dbReference type="PANTHER" id="PTHR48235:SF1">
    <property type="entry name" value="OS01G0916700 PROTEIN"/>
    <property type="match status" value="1"/>
</dbReference>
<evidence type="ECO:0000313" key="1">
    <source>
        <dbReference type="EMBL" id="KEH18123.1"/>
    </source>
</evidence>
<accession>A0A072TMP3</accession>
<dbReference type="STRING" id="3880.A0A072TMP3"/>
<name>A0A072TMP3_MEDTR</name>
<evidence type="ECO:0000313" key="5">
    <source>
        <dbReference type="Proteomes" id="UP000265566"/>
    </source>
</evidence>
<dbReference type="PANTHER" id="PTHR48235">
    <property type="entry name" value="OS01G0916700 PROTEIN"/>
    <property type="match status" value="1"/>
</dbReference>